<dbReference type="Gene3D" id="2.40.128.630">
    <property type="match status" value="2"/>
</dbReference>
<dbReference type="PROSITE" id="PS51318">
    <property type="entry name" value="TAT"/>
    <property type="match status" value="1"/>
</dbReference>
<dbReference type="Proteomes" id="UP000186914">
    <property type="component" value="Unassembled WGS sequence"/>
</dbReference>
<dbReference type="OrthoDB" id="145878at2157"/>
<gene>
    <name evidence="2" type="ORF">SAMN05421858_2153</name>
</gene>
<evidence type="ECO:0000313" key="2">
    <source>
        <dbReference type="EMBL" id="SIR29953.1"/>
    </source>
</evidence>
<dbReference type="InterPro" id="IPR011047">
    <property type="entry name" value="Quinoprotein_ADH-like_sf"/>
</dbReference>
<dbReference type="Gene3D" id="2.40.10.480">
    <property type="match status" value="2"/>
</dbReference>
<keyword evidence="3" id="KW-1185">Reference proteome</keyword>
<dbReference type="InterPro" id="IPR019546">
    <property type="entry name" value="TAT_signal_bac_arc"/>
</dbReference>
<dbReference type="SUPFAM" id="SSF50998">
    <property type="entry name" value="Quinoprotein alcohol dehydrogenase-like"/>
    <property type="match status" value="1"/>
</dbReference>
<evidence type="ECO:0000313" key="3">
    <source>
        <dbReference type="Proteomes" id="UP000186914"/>
    </source>
</evidence>
<dbReference type="PANTHER" id="PTHR34512">
    <property type="entry name" value="CELL SURFACE PROTEIN"/>
    <property type="match status" value="1"/>
</dbReference>
<accession>A0A1N6ZSR2</accession>
<feature type="domain" description="Pyrrolo-quinoline quinone repeat" evidence="1">
    <location>
        <begin position="81"/>
        <end position="223"/>
    </location>
</feature>
<reference evidence="3" key="1">
    <citation type="submission" date="2017-01" db="EMBL/GenBank/DDBJ databases">
        <authorList>
            <person name="Varghese N."/>
            <person name="Submissions S."/>
        </authorList>
    </citation>
    <scope>NUCLEOTIDE SEQUENCE [LARGE SCALE GENOMIC DNA]</scope>
    <source>
        <strain evidence="3">CGMCC 1.7737</strain>
    </source>
</reference>
<dbReference type="RefSeq" id="WP_076430046.1">
    <property type="nucleotide sequence ID" value="NZ_FTNO01000001.1"/>
</dbReference>
<proteinExistence type="predicted"/>
<sequence>MSKNTRRTFLKTVGLTVGGVGVAGASARQTDKFAESDESHHCDDATTSDVNWRFGPHSPFRHTPAVGEKTVYAREDGEYLYAIDRETGTERWRFEVTGDDDPAGTVGPVLCDGTVYVAGNSGDDTRLYAVDAATGEERWSFFVSGGVRTTPTVEDGTLYFASFTHSTTYALDTDTGDVQWTFTGDCDPLGHPRDDVLVTAGNAYVVDGNNLWALDADDGGVEWALRPNEFSLYALAVTDDTVYVGLSDGSSCVADGNLVALDAASGTERWSTDVSGLSTADEIEVGGGRVYVVSYVHDPTRLVALNGDDGTEHWSFEVDETGVANTTEQGVIEHSHTVYDGNVYFSANRSVYQLDGDDGSVSARWDAEYPIIEAPAVTEDAVYADSAFDDRTNRYGYVYSFDRDE</sequence>
<evidence type="ECO:0000259" key="1">
    <source>
        <dbReference type="Pfam" id="PF13360"/>
    </source>
</evidence>
<dbReference type="EMBL" id="FTNO01000001">
    <property type="protein sequence ID" value="SIR29953.1"/>
    <property type="molecule type" value="Genomic_DNA"/>
</dbReference>
<dbReference type="AlphaFoldDB" id="A0A1N6ZSR2"/>
<dbReference type="Pfam" id="PF13360">
    <property type="entry name" value="PQQ_2"/>
    <property type="match status" value="1"/>
</dbReference>
<dbReference type="InterPro" id="IPR002372">
    <property type="entry name" value="PQQ_rpt_dom"/>
</dbReference>
<dbReference type="InterPro" id="IPR006311">
    <property type="entry name" value="TAT_signal"/>
</dbReference>
<dbReference type="SMART" id="SM00564">
    <property type="entry name" value="PQQ"/>
    <property type="match status" value="7"/>
</dbReference>
<protein>
    <submittedName>
        <fullName evidence="2">Tat (Twin-arginine translocation) pathway signal sequence</fullName>
    </submittedName>
</protein>
<dbReference type="InterPro" id="IPR018391">
    <property type="entry name" value="PQQ_b-propeller_rpt"/>
</dbReference>
<dbReference type="PANTHER" id="PTHR34512:SF30">
    <property type="entry name" value="OUTER MEMBRANE PROTEIN ASSEMBLY FACTOR BAMB"/>
    <property type="match status" value="1"/>
</dbReference>
<organism evidence="2 3">
    <name type="scientific">Haladaptatus litoreus</name>
    <dbReference type="NCBI Taxonomy" id="553468"/>
    <lineage>
        <taxon>Archaea</taxon>
        <taxon>Methanobacteriati</taxon>
        <taxon>Methanobacteriota</taxon>
        <taxon>Stenosarchaea group</taxon>
        <taxon>Halobacteria</taxon>
        <taxon>Halobacteriales</taxon>
        <taxon>Haladaptataceae</taxon>
        <taxon>Haladaptatus</taxon>
    </lineage>
</organism>
<name>A0A1N6ZSR2_9EURY</name>
<dbReference type="NCBIfam" id="TIGR01409">
    <property type="entry name" value="TAT_signal_seq"/>
    <property type="match status" value="1"/>
</dbReference>